<dbReference type="Proteomes" id="UP001459277">
    <property type="component" value="Unassembled WGS sequence"/>
</dbReference>
<evidence type="ECO:0000313" key="1">
    <source>
        <dbReference type="EMBL" id="KAK9991513.1"/>
    </source>
</evidence>
<comment type="caution">
    <text evidence="1">The sequence shown here is derived from an EMBL/GenBank/DDBJ whole genome shotgun (WGS) entry which is preliminary data.</text>
</comment>
<dbReference type="AlphaFoldDB" id="A0AAW2C1C0"/>
<keyword evidence="2" id="KW-1185">Reference proteome</keyword>
<proteinExistence type="predicted"/>
<name>A0AAW2C1C0_9ROSI</name>
<gene>
    <name evidence="1" type="ORF">SO802_026498</name>
</gene>
<reference evidence="1 2" key="1">
    <citation type="submission" date="2024-01" db="EMBL/GenBank/DDBJ databases">
        <title>A telomere-to-telomere, gap-free genome of sweet tea (Lithocarpus litseifolius).</title>
        <authorList>
            <person name="Zhou J."/>
        </authorList>
    </citation>
    <scope>NUCLEOTIDE SEQUENCE [LARGE SCALE GENOMIC DNA]</scope>
    <source>
        <strain evidence="1">Zhou-2022a</strain>
        <tissue evidence="1">Leaf</tissue>
    </source>
</reference>
<dbReference type="EMBL" id="JAZDWU010000009">
    <property type="protein sequence ID" value="KAK9991513.1"/>
    <property type="molecule type" value="Genomic_DNA"/>
</dbReference>
<protein>
    <submittedName>
        <fullName evidence="1">Uncharacterized protein</fullName>
    </submittedName>
</protein>
<evidence type="ECO:0000313" key="2">
    <source>
        <dbReference type="Proteomes" id="UP001459277"/>
    </source>
</evidence>
<accession>A0AAW2C1C0</accession>
<sequence>MMNCNFIASDILKKLCEDHTTLIKHLRSMIESKYNGHMPSYYEVWDAKQKAIGKMFENWEEFYRMLQKLLMAYINQDPNTQVFYHTTPTSEDDTD</sequence>
<organism evidence="1 2">
    <name type="scientific">Lithocarpus litseifolius</name>
    <dbReference type="NCBI Taxonomy" id="425828"/>
    <lineage>
        <taxon>Eukaryota</taxon>
        <taxon>Viridiplantae</taxon>
        <taxon>Streptophyta</taxon>
        <taxon>Embryophyta</taxon>
        <taxon>Tracheophyta</taxon>
        <taxon>Spermatophyta</taxon>
        <taxon>Magnoliopsida</taxon>
        <taxon>eudicotyledons</taxon>
        <taxon>Gunneridae</taxon>
        <taxon>Pentapetalae</taxon>
        <taxon>rosids</taxon>
        <taxon>fabids</taxon>
        <taxon>Fagales</taxon>
        <taxon>Fagaceae</taxon>
        <taxon>Lithocarpus</taxon>
    </lineage>
</organism>